<evidence type="ECO:0000256" key="1">
    <source>
        <dbReference type="SAM" id="MobiDB-lite"/>
    </source>
</evidence>
<reference evidence="2 3" key="2">
    <citation type="submission" date="2018-11" db="EMBL/GenBank/DDBJ databases">
        <authorList>
            <consortium name="Pathogen Informatics"/>
        </authorList>
    </citation>
    <scope>NUCLEOTIDE SEQUENCE [LARGE SCALE GENOMIC DNA]</scope>
</reference>
<dbReference type="Proteomes" id="UP000270296">
    <property type="component" value="Unassembled WGS sequence"/>
</dbReference>
<protein>
    <submittedName>
        <fullName evidence="4">ANK_REP_REGION domain-containing protein</fullName>
    </submittedName>
</protein>
<evidence type="ECO:0000313" key="3">
    <source>
        <dbReference type="Proteomes" id="UP000270296"/>
    </source>
</evidence>
<name>A0A183IS77_9BILA</name>
<dbReference type="WBParaSite" id="SBAD_0000672301-mRNA-1">
    <property type="protein sequence ID" value="SBAD_0000672301-mRNA-1"/>
    <property type="gene ID" value="SBAD_0000672301"/>
</dbReference>
<organism evidence="4">
    <name type="scientific">Soboliphyme baturini</name>
    <dbReference type="NCBI Taxonomy" id="241478"/>
    <lineage>
        <taxon>Eukaryota</taxon>
        <taxon>Metazoa</taxon>
        <taxon>Ecdysozoa</taxon>
        <taxon>Nematoda</taxon>
        <taxon>Enoplea</taxon>
        <taxon>Dorylaimia</taxon>
        <taxon>Dioctophymatida</taxon>
        <taxon>Dioctophymatoidea</taxon>
        <taxon>Soboliphymatidae</taxon>
        <taxon>Soboliphyme</taxon>
    </lineage>
</organism>
<evidence type="ECO:0000313" key="4">
    <source>
        <dbReference type="WBParaSite" id="SBAD_0000672301-mRNA-1"/>
    </source>
</evidence>
<dbReference type="EMBL" id="UZAM01009790">
    <property type="protein sequence ID" value="VDP10122.1"/>
    <property type="molecule type" value="Genomic_DNA"/>
</dbReference>
<proteinExistence type="predicted"/>
<feature type="region of interest" description="Disordered" evidence="1">
    <location>
        <begin position="31"/>
        <end position="56"/>
    </location>
</feature>
<evidence type="ECO:0000313" key="2">
    <source>
        <dbReference type="EMBL" id="VDP10122.1"/>
    </source>
</evidence>
<reference evidence="4" key="1">
    <citation type="submission" date="2016-06" db="UniProtKB">
        <authorList>
            <consortium name="WormBaseParasite"/>
        </authorList>
    </citation>
    <scope>IDENTIFICATION</scope>
</reference>
<sequence length="397" mass="43250">MILRDLLVSSRGIMRDHGGRSRRRRGIRWTCGTGSRDDEPRARATSYGARSRTRTSADRRYGMGVCGGSCSDGESGNRWCRRRRGRGRGRGVGRGAAVDDEVEATAAAAAAVAAAATVDATVTTDEAVLWGFCCSNRLSVGVAVAVGVVAVVVGFFCDRSGLDITDLDGGSGDELRDDECTVDAERRTTLLLHLRQTEPTDHEQPRRSLLWKSTGEARRGEASRYVPVTRFVYRLVSQFVMVVDGRRSVVAAAVPSVRSFVHLSVGRFVRRRCSSAALSTGTRRDAPEASWRSLDVHGTLRPVSPCRPWSVPAVVLAPRADDRRATAYQSKNVGVIFFGRRRGGGSANRVCTASQSRTIEKLDIVDETNDVHRLAAVRPFVRFCASTTLLHYAHARG</sequence>
<accession>A0A183IS77</accession>
<gene>
    <name evidence="2" type="ORF">SBAD_LOCUS6474</name>
</gene>
<dbReference type="AlphaFoldDB" id="A0A183IS77"/>
<keyword evidence="3" id="KW-1185">Reference proteome</keyword>